<comment type="catalytic activity">
    <reaction evidence="8">
        <text>3'-dephospho-CoA + ATP = ADP + CoA + H(+)</text>
        <dbReference type="Rhea" id="RHEA:18245"/>
        <dbReference type="ChEBI" id="CHEBI:15378"/>
        <dbReference type="ChEBI" id="CHEBI:30616"/>
        <dbReference type="ChEBI" id="CHEBI:57287"/>
        <dbReference type="ChEBI" id="CHEBI:57328"/>
        <dbReference type="ChEBI" id="CHEBI:456216"/>
        <dbReference type="EC" id="2.7.1.24"/>
    </reaction>
</comment>
<evidence type="ECO:0000256" key="4">
    <source>
        <dbReference type="ARBA" id="ARBA00022741"/>
    </source>
</evidence>
<dbReference type="AlphaFoldDB" id="A0A1A7PSR2"/>
<comment type="similarity">
    <text evidence="1 8">Belongs to the CoaE family.</text>
</comment>
<evidence type="ECO:0000313" key="10">
    <source>
        <dbReference type="EMBL" id="OBX04767.1"/>
    </source>
</evidence>
<dbReference type="FunFam" id="3.40.50.300:FF:000518">
    <property type="entry name" value="Dephospho-CoA kinase"/>
    <property type="match status" value="1"/>
</dbReference>
<dbReference type="CDD" id="cd02022">
    <property type="entry name" value="DPCK"/>
    <property type="match status" value="1"/>
</dbReference>
<dbReference type="InterPro" id="IPR001977">
    <property type="entry name" value="Depp_CoAkinase"/>
</dbReference>
<dbReference type="Gene3D" id="3.40.50.300">
    <property type="entry name" value="P-loop containing nucleotide triphosphate hydrolases"/>
    <property type="match status" value="1"/>
</dbReference>
<keyword evidence="6 8" id="KW-0067">ATP-binding</keyword>
<keyword evidence="5 8" id="KW-0418">Kinase</keyword>
<dbReference type="PATRIC" id="fig|505345.6.peg.1054"/>
<dbReference type="PROSITE" id="PS51219">
    <property type="entry name" value="DPCK"/>
    <property type="match status" value="1"/>
</dbReference>
<evidence type="ECO:0000256" key="7">
    <source>
        <dbReference type="ARBA" id="ARBA00022993"/>
    </source>
</evidence>
<protein>
    <recommendedName>
        <fullName evidence="8 9">Dephospho-CoA kinase</fullName>
        <ecNumber evidence="8 9">2.7.1.24</ecNumber>
    </recommendedName>
    <alternativeName>
        <fullName evidence="8">Dephosphocoenzyme A kinase</fullName>
    </alternativeName>
</protein>
<comment type="subcellular location">
    <subcellularLocation>
        <location evidence="8">Cytoplasm</location>
    </subcellularLocation>
</comment>
<dbReference type="GO" id="GO:0004140">
    <property type="term" value="F:dephospho-CoA kinase activity"/>
    <property type="evidence" value="ECO:0007669"/>
    <property type="project" value="UniProtKB-UniRule"/>
</dbReference>
<dbReference type="GO" id="GO:0005524">
    <property type="term" value="F:ATP binding"/>
    <property type="evidence" value="ECO:0007669"/>
    <property type="project" value="UniProtKB-UniRule"/>
</dbReference>
<evidence type="ECO:0000256" key="9">
    <source>
        <dbReference type="NCBIfam" id="TIGR00152"/>
    </source>
</evidence>
<evidence type="ECO:0000256" key="1">
    <source>
        <dbReference type="ARBA" id="ARBA00009018"/>
    </source>
</evidence>
<keyword evidence="4 8" id="KW-0547">Nucleotide-binding</keyword>
<evidence type="ECO:0000256" key="5">
    <source>
        <dbReference type="ARBA" id="ARBA00022777"/>
    </source>
</evidence>
<sequence length="202" mass="22672">MAYIVGLTGGIGCGKSTIASLFADLGVPIVDADIVARQVVEKGSPLLAKIAQHFGQEILLATGELDRAALRQRVFADPQEKAWLNQLLHPAIREEMLRQLKQTTAPYVLWVVPLLLENHLETYCDRILVIDVSEETQIQRAMQRDQNSAALIRKIMQSQVSRQQRLAKADDVISNELPLEKNLAYLKAEVQKLHQHYLSLSQ</sequence>
<dbReference type="InterPro" id="IPR027417">
    <property type="entry name" value="P-loop_NTPase"/>
</dbReference>
<dbReference type="Proteomes" id="UP000092626">
    <property type="component" value="Unassembled WGS sequence"/>
</dbReference>
<dbReference type="EMBL" id="JTJR01000019">
    <property type="protein sequence ID" value="OBX04767.1"/>
    <property type="molecule type" value="Genomic_DNA"/>
</dbReference>
<evidence type="ECO:0000313" key="11">
    <source>
        <dbReference type="Proteomes" id="UP000092626"/>
    </source>
</evidence>
<comment type="function">
    <text evidence="8">Catalyzes the phosphorylation of the 3'-hydroxyl group of dephosphocoenzyme A to form coenzyme A.</text>
</comment>
<evidence type="ECO:0000256" key="6">
    <source>
        <dbReference type="ARBA" id="ARBA00022840"/>
    </source>
</evidence>
<dbReference type="PANTHER" id="PTHR10695">
    <property type="entry name" value="DEPHOSPHO-COA KINASE-RELATED"/>
    <property type="match status" value="1"/>
</dbReference>
<name>A0A1A7PSR2_9PAST</name>
<evidence type="ECO:0000256" key="3">
    <source>
        <dbReference type="ARBA" id="ARBA00022679"/>
    </source>
</evidence>
<dbReference type="UniPathway" id="UPA00241">
    <property type="reaction ID" value="UER00356"/>
</dbReference>
<dbReference type="EC" id="2.7.1.24" evidence="8 9"/>
<dbReference type="Pfam" id="PF01121">
    <property type="entry name" value="CoaE"/>
    <property type="match status" value="1"/>
</dbReference>
<comment type="pathway">
    <text evidence="8">Cofactor biosynthesis; coenzyme A biosynthesis; CoA from (R)-pantothenate: step 5/5.</text>
</comment>
<dbReference type="SUPFAM" id="SSF52540">
    <property type="entry name" value="P-loop containing nucleoside triphosphate hydrolases"/>
    <property type="match status" value="1"/>
</dbReference>
<dbReference type="PANTHER" id="PTHR10695:SF46">
    <property type="entry name" value="BIFUNCTIONAL COENZYME A SYNTHASE-RELATED"/>
    <property type="match status" value="1"/>
</dbReference>
<reference evidence="10 11" key="1">
    <citation type="submission" date="2014-11" db="EMBL/GenBank/DDBJ databases">
        <title>Pan-genome of Gallibacterium spp.</title>
        <authorList>
            <person name="Kudirkiene E."/>
            <person name="Bojesen A.M."/>
        </authorList>
    </citation>
    <scope>NUCLEOTIDE SEQUENCE [LARGE SCALE GENOMIC DNA]</scope>
    <source>
        <strain evidence="10 11">59/S3/89</strain>
    </source>
</reference>
<feature type="binding site" evidence="8">
    <location>
        <begin position="12"/>
        <end position="17"/>
    </location>
    <ligand>
        <name>ATP</name>
        <dbReference type="ChEBI" id="CHEBI:30616"/>
    </ligand>
</feature>
<dbReference type="RefSeq" id="WP_065237235.1">
    <property type="nucleotide sequence ID" value="NZ_JTJR01000019.1"/>
</dbReference>
<dbReference type="GO" id="GO:0005737">
    <property type="term" value="C:cytoplasm"/>
    <property type="evidence" value="ECO:0007669"/>
    <property type="project" value="UniProtKB-SubCell"/>
</dbReference>
<comment type="caution">
    <text evidence="10">The sequence shown here is derived from an EMBL/GenBank/DDBJ whole genome shotgun (WGS) entry which is preliminary data.</text>
</comment>
<gene>
    <name evidence="8" type="primary">coaE</name>
    <name evidence="10" type="ORF">QV06_05145</name>
</gene>
<organism evidence="10 11">
    <name type="scientific">Gallibacterium genomosp. 3</name>
    <dbReference type="NCBI Taxonomy" id="505345"/>
    <lineage>
        <taxon>Bacteria</taxon>
        <taxon>Pseudomonadati</taxon>
        <taxon>Pseudomonadota</taxon>
        <taxon>Gammaproteobacteria</taxon>
        <taxon>Pasteurellales</taxon>
        <taxon>Pasteurellaceae</taxon>
        <taxon>Gallibacterium</taxon>
    </lineage>
</organism>
<dbReference type="STRING" id="505345.QV06_05145"/>
<evidence type="ECO:0000256" key="8">
    <source>
        <dbReference type="HAMAP-Rule" id="MF_00376"/>
    </source>
</evidence>
<dbReference type="HAMAP" id="MF_00376">
    <property type="entry name" value="Dephospho_CoA_kinase"/>
    <property type="match status" value="1"/>
</dbReference>
<accession>A0A1A7PSR2</accession>
<dbReference type="NCBIfam" id="TIGR00152">
    <property type="entry name" value="dephospho-CoA kinase"/>
    <property type="match status" value="1"/>
</dbReference>
<keyword evidence="3 8" id="KW-0808">Transferase</keyword>
<keyword evidence="7 8" id="KW-0173">Coenzyme A biosynthesis</keyword>
<dbReference type="GO" id="GO:0015937">
    <property type="term" value="P:coenzyme A biosynthetic process"/>
    <property type="evidence" value="ECO:0007669"/>
    <property type="project" value="UniProtKB-UniRule"/>
</dbReference>
<proteinExistence type="inferred from homology"/>
<evidence type="ECO:0000256" key="2">
    <source>
        <dbReference type="ARBA" id="ARBA00022490"/>
    </source>
</evidence>
<keyword evidence="2 8" id="KW-0963">Cytoplasm</keyword>